<dbReference type="GO" id="GO:0006879">
    <property type="term" value="P:intracellular iron ion homeostasis"/>
    <property type="evidence" value="ECO:0007669"/>
    <property type="project" value="UniProtKB-KW"/>
</dbReference>
<keyword evidence="6 14" id="KW-0479">Metal-binding</keyword>
<organism evidence="18 19">
    <name type="scientific">Brassicogethes aeneus</name>
    <name type="common">Rape pollen beetle</name>
    <name type="synonym">Meligethes aeneus</name>
    <dbReference type="NCBI Taxonomy" id="1431903"/>
    <lineage>
        <taxon>Eukaryota</taxon>
        <taxon>Metazoa</taxon>
        <taxon>Ecdysozoa</taxon>
        <taxon>Arthropoda</taxon>
        <taxon>Hexapoda</taxon>
        <taxon>Insecta</taxon>
        <taxon>Pterygota</taxon>
        <taxon>Neoptera</taxon>
        <taxon>Endopterygota</taxon>
        <taxon>Coleoptera</taxon>
        <taxon>Polyphaga</taxon>
        <taxon>Cucujiformia</taxon>
        <taxon>Nitidulidae</taxon>
        <taxon>Meligethinae</taxon>
        <taxon>Brassicogethes</taxon>
    </lineage>
</organism>
<keyword evidence="8 15" id="KW-0560">Oxidoreductase</keyword>
<evidence type="ECO:0000256" key="3">
    <source>
        <dbReference type="ARBA" id="ARBA00007513"/>
    </source>
</evidence>
<keyword evidence="10" id="KW-0333">Golgi apparatus</keyword>
<feature type="binding site" evidence="14">
    <location>
        <position position="139"/>
    </location>
    <ligand>
        <name>Fe cation</name>
        <dbReference type="ChEBI" id="CHEBI:24875"/>
        <label>1</label>
    </ligand>
</feature>
<evidence type="ECO:0000256" key="10">
    <source>
        <dbReference type="ARBA" id="ARBA00023034"/>
    </source>
</evidence>
<dbReference type="OrthoDB" id="186462at2759"/>
<comment type="similarity">
    <text evidence="3 15">Belongs to the ferritin family.</text>
</comment>
<comment type="function">
    <text evidence="15">Stores iron in a soluble, non-toxic, readily available form. Important for iron homeostasis. Iron is taken up in the ferrous form and deposited as ferric hydroxides after oxidation.</text>
</comment>
<sequence>MKSIVLFSIVLSGLLLSSNGDSLECSHSKPSIPEDWIDMAPTCTEVMKKHIQAELNASMQYLAMAAHFSQDSVNRPGFAKMFFQSASEERDHAIKLISYLIMRGELTQDISQMIKKNTVVTKTEWASGVEALKQALVMEANVTAAIRRVIKQCEDSDDKHDSAKKFNDYHLVDYLTADFLEEQYRGQKEIASRISNLEKLMNMHGDLGEFLFDKKLLQ</sequence>
<dbReference type="PROSITE" id="PS50905">
    <property type="entry name" value="FERRITIN_LIKE"/>
    <property type="match status" value="1"/>
</dbReference>
<evidence type="ECO:0000256" key="13">
    <source>
        <dbReference type="ARBA" id="ARBA00063343"/>
    </source>
</evidence>
<keyword evidence="7 16" id="KW-0732">Signal</keyword>
<dbReference type="FunFam" id="1.20.1260.10:FF:000017">
    <property type="entry name" value="Ferritin"/>
    <property type="match status" value="1"/>
</dbReference>
<dbReference type="SUPFAM" id="SSF47240">
    <property type="entry name" value="Ferritin-like"/>
    <property type="match status" value="1"/>
</dbReference>
<dbReference type="GO" id="GO:0005794">
    <property type="term" value="C:Golgi apparatus"/>
    <property type="evidence" value="ECO:0007669"/>
    <property type="project" value="UniProtKB-SubCell"/>
</dbReference>
<dbReference type="AlphaFoldDB" id="A0A9P0FJT0"/>
<gene>
    <name evidence="18" type="ORF">MELIAE_LOCUS9631</name>
</gene>
<dbReference type="GO" id="GO:0006826">
    <property type="term" value="P:iron ion transport"/>
    <property type="evidence" value="ECO:0007669"/>
    <property type="project" value="InterPro"/>
</dbReference>
<evidence type="ECO:0000256" key="9">
    <source>
        <dbReference type="ARBA" id="ARBA00023004"/>
    </source>
</evidence>
<dbReference type="Pfam" id="PF00210">
    <property type="entry name" value="Ferritin"/>
    <property type="match status" value="1"/>
</dbReference>
<comment type="catalytic activity">
    <reaction evidence="12 15">
        <text>4 Fe(2+) + O2 + 4 H(+) = 4 Fe(3+) + 2 H2O</text>
        <dbReference type="Rhea" id="RHEA:11148"/>
        <dbReference type="ChEBI" id="CHEBI:15377"/>
        <dbReference type="ChEBI" id="CHEBI:15378"/>
        <dbReference type="ChEBI" id="CHEBI:15379"/>
        <dbReference type="ChEBI" id="CHEBI:29033"/>
        <dbReference type="ChEBI" id="CHEBI:29034"/>
        <dbReference type="EC" id="1.16.3.1"/>
    </reaction>
</comment>
<dbReference type="InterPro" id="IPR009078">
    <property type="entry name" value="Ferritin-like_SF"/>
</dbReference>
<feature type="binding site" evidence="14">
    <location>
        <position position="89"/>
    </location>
    <ligand>
        <name>Fe cation</name>
        <dbReference type="ChEBI" id="CHEBI:24875"/>
        <label>1</label>
    </ligand>
</feature>
<keyword evidence="5" id="KW-0964">Secreted</keyword>
<keyword evidence="9 14" id="KW-0408">Iron</keyword>
<evidence type="ECO:0000256" key="2">
    <source>
        <dbReference type="ARBA" id="ARBA00004613"/>
    </source>
</evidence>
<evidence type="ECO:0000256" key="11">
    <source>
        <dbReference type="ARBA" id="ARBA00023157"/>
    </source>
</evidence>
<feature type="binding site" evidence="14">
    <location>
        <position position="183"/>
    </location>
    <ligand>
        <name>Fe cation</name>
        <dbReference type="ChEBI" id="CHEBI:24875"/>
        <label>1</label>
    </ligand>
</feature>
<dbReference type="CDD" id="cd01056">
    <property type="entry name" value="Euk_Ferritin"/>
    <property type="match status" value="1"/>
</dbReference>
<evidence type="ECO:0000256" key="16">
    <source>
        <dbReference type="SAM" id="SignalP"/>
    </source>
</evidence>
<dbReference type="GO" id="GO:0004322">
    <property type="term" value="F:ferroxidase activity"/>
    <property type="evidence" value="ECO:0007669"/>
    <property type="project" value="UniProtKB-EC"/>
</dbReference>
<keyword evidence="19" id="KW-1185">Reference proteome</keyword>
<comment type="subcellular location">
    <subcellularLocation>
        <location evidence="1">Golgi apparatus</location>
    </subcellularLocation>
    <subcellularLocation>
        <location evidence="2">Secreted</location>
    </subcellularLocation>
</comment>
<evidence type="ECO:0000256" key="1">
    <source>
        <dbReference type="ARBA" id="ARBA00004555"/>
    </source>
</evidence>
<evidence type="ECO:0000259" key="17">
    <source>
        <dbReference type="PROSITE" id="PS50905"/>
    </source>
</evidence>
<evidence type="ECO:0000256" key="4">
    <source>
        <dbReference type="ARBA" id="ARBA00022434"/>
    </source>
</evidence>
<dbReference type="GO" id="GO:0008198">
    <property type="term" value="F:ferrous iron binding"/>
    <property type="evidence" value="ECO:0007669"/>
    <property type="project" value="TreeGrafter"/>
</dbReference>
<accession>A0A9P0FJT0</accession>
<evidence type="ECO:0000313" key="18">
    <source>
        <dbReference type="EMBL" id="CAH0559564.1"/>
    </source>
</evidence>
<dbReference type="InterPro" id="IPR008331">
    <property type="entry name" value="Ferritin_DPS_dom"/>
</dbReference>
<evidence type="ECO:0000256" key="5">
    <source>
        <dbReference type="ARBA" id="ARBA00022525"/>
    </source>
</evidence>
<dbReference type="GO" id="GO:0005576">
    <property type="term" value="C:extracellular region"/>
    <property type="evidence" value="ECO:0007669"/>
    <property type="project" value="UniProtKB-SubCell"/>
</dbReference>
<feature type="chain" id="PRO_5040447786" description="Ferritin" evidence="16">
    <location>
        <begin position="21"/>
        <end position="218"/>
    </location>
</feature>
<comment type="subunit">
    <text evidence="13">Oligomer of 12 light (L) chains and 12 heavy (H) chains; L and H chains are disulfide-linked. The functional molecule forms a roughly spherical shell with a diameter of 12 nm and contains a central cavity into which the insoluble ferric iron core is deposited.</text>
</comment>
<keyword evidence="4 15" id="KW-0409">Iron storage</keyword>
<feature type="binding site" evidence="14">
    <location>
        <position position="54"/>
    </location>
    <ligand>
        <name>Fe cation</name>
        <dbReference type="ChEBI" id="CHEBI:24875"/>
        <label>1</label>
    </ligand>
</feature>
<evidence type="ECO:0000256" key="14">
    <source>
        <dbReference type="PIRSR" id="PIRSR601519-1"/>
    </source>
</evidence>
<evidence type="ECO:0000256" key="7">
    <source>
        <dbReference type="ARBA" id="ARBA00022729"/>
    </source>
</evidence>
<proteinExistence type="inferred from homology"/>
<feature type="binding site" evidence="14">
    <location>
        <position position="92"/>
    </location>
    <ligand>
        <name>Fe cation</name>
        <dbReference type="ChEBI" id="CHEBI:24875"/>
        <label>1</label>
    </ligand>
</feature>
<evidence type="ECO:0000256" key="8">
    <source>
        <dbReference type="ARBA" id="ARBA00023002"/>
    </source>
</evidence>
<name>A0A9P0FJT0_BRAAE</name>
<keyword evidence="11" id="KW-1015">Disulfide bond</keyword>
<evidence type="ECO:0000256" key="15">
    <source>
        <dbReference type="RuleBase" id="RU361145"/>
    </source>
</evidence>
<evidence type="ECO:0000256" key="12">
    <source>
        <dbReference type="ARBA" id="ARBA00047990"/>
    </source>
</evidence>
<dbReference type="PANTHER" id="PTHR11431:SF43">
    <property type="entry name" value="FERRITIN"/>
    <property type="match status" value="1"/>
</dbReference>
<reference evidence="18" key="1">
    <citation type="submission" date="2021-12" db="EMBL/GenBank/DDBJ databases">
        <authorList>
            <person name="King R."/>
        </authorList>
    </citation>
    <scope>NUCLEOTIDE SEQUENCE</scope>
</reference>
<dbReference type="Proteomes" id="UP001154078">
    <property type="component" value="Chromosome 6"/>
</dbReference>
<feature type="signal peptide" evidence="16">
    <location>
        <begin position="1"/>
        <end position="20"/>
    </location>
</feature>
<dbReference type="Gene3D" id="1.20.1260.10">
    <property type="match status" value="1"/>
</dbReference>
<dbReference type="InterPro" id="IPR001519">
    <property type="entry name" value="Ferritin"/>
</dbReference>
<protein>
    <recommendedName>
        <fullName evidence="15">Ferritin</fullName>
        <ecNumber evidence="15">1.16.3.1</ecNumber>
    </recommendedName>
</protein>
<dbReference type="EC" id="1.16.3.1" evidence="15"/>
<dbReference type="InterPro" id="IPR009040">
    <property type="entry name" value="Ferritin-like_diiron"/>
</dbReference>
<feature type="domain" description="Ferritin-like diiron" evidence="17">
    <location>
        <begin position="37"/>
        <end position="201"/>
    </location>
</feature>
<evidence type="ECO:0000313" key="19">
    <source>
        <dbReference type="Proteomes" id="UP001154078"/>
    </source>
</evidence>
<dbReference type="GO" id="GO:0008199">
    <property type="term" value="F:ferric iron binding"/>
    <property type="evidence" value="ECO:0007669"/>
    <property type="project" value="InterPro"/>
</dbReference>
<dbReference type="EMBL" id="OV121137">
    <property type="protein sequence ID" value="CAH0559564.1"/>
    <property type="molecule type" value="Genomic_DNA"/>
</dbReference>
<dbReference type="PANTHER" id="PTHR11431">
    <property type="entry name" value="FERRITIN"/>
    <property type="match status" value="1"/>
</dbReference>
<dbReference type="InterPro" id="IPR012347">
    <property type="entry name" value="Ferritin-like"/>
</dbReference>
<evidence type="ECO:0000256" key="6">
    <source>
        <dbReference type="ARBA" id="ARBA00022723"/>
    </source>
</evidence>